<evidence type="ECO:0000256" key="5">
    <source>
        <dbReference type="ARBA" id="ARBA00022884"/>
    </source>
</evidence>
<dbReference type="InterPro" id="IPR020598">
    <property type="entry name" value="rRNA_Ade_methylase_Trfase_N"/>
</dbReference>
<dbReference type="AlphaFoldDB" id="A0A835E567"/>
<dbReference type="PROSITE" id="PS01131">
    <property type="entry name" value="RRNA_A_DIMETH"/>
    <property type="match status" value="2"/>
</dbReference>
<comment type="similarity">
    <text evidence="6 7">Belongs to the class I-like SAM-binding methyltransferase superfamily. rRNA adenine N(6)-methyltransferase family.</text>
</comment>
<evidence type="ECO:0000313" key="10">
    <source>
        <dbReference type="EMBL" id="KAF8669534.1"/>
    </source>
</evidence>
<dbReference type="InterPro" id="IPR001737">
    <property type="entry name" value="KsgA/Erm"/>
</dbReference>
<evidence type="ECO:0000256" key="8">
    <source>
        <dbReference type="SAM" id="MobiDB-lite"/>
    </source>
</evidence>
<evidence type="ECO:0000256" key="1">
    <source>
        <dbReference type="ARBA" id="ARBA00022552"/>
    </source>
</evidence>
<proteinExistence type="inferred from homology"/>
<dbReference type="InterPro" id="IPR029063">
    <property type="entry name" value="SAM-dependent_MTases_sf"/>
</dbReference>
<keyword evidence="3 6" id="KW-0808">Transferase</keyword>
<organism evidence="10 11">
    <name type="scientific">Digitaria exilis</name>
    <dbReference type="NCBI Taxonomy" id="1010633"/>
    <lineage>
        <taxon>Eukaryota</taxon>
        <taxon>Viridiplantae</taxon>
        <taxon>Streptophyta</taxon>
        <taxon>Embryophyta</taxon>
        <taxon>Tracheophyta</taxon>
        <taxon>Spermatophyta</taxon>
        <taxon>Magnoliopsida</taxon>
        <taxon>Liliopsida</taxon>
        <taxon>Poales</taxon>
        <taxon>Poaceae</taxon>
        <taxon>PACMAD clade</taxon>
        <taxon>Panicoideae</taxon>
        <taxon>Panicodae</taxon>
        <taxon>Paniceae</taxon>
        <taxon>Anthephorinae</taxon>
        <taxon>Digitaria</taxon>
    </lineage>
</organism>
<dbReference type="EC" id="2.1.1.-" evidence="7"/>
<evidence type="ECO:0000313" key="11">
    <source>
        <dbReference type="Proteomes" id="UP000636709"/>
    </source>
</evidence>
<feature type="region of interest" description="Disordered" evidence="8">
    <location>
        <begin position="1"/>
        <end position="20"/>
    </location>
</feature>
<dbReference type="Pfam" id="PF00398">
    <property type="entry name" value="RrnaAD"/>
    <property type="match status" value="2"/>
</dbReference>
<feature type="binding site" evidence="6">
    <location>
        <position position="515"/>
    </location>
    <ligand>
        <name>S-adenosyl-L-methionine</name>
        <dbReference type="ChEBI" id="CHEBI:59789"/>
    </ligand>
</feature>
<dbReference type="SMART" id="SM00650">
    <property type="entry name" value="rADc"/>
    <property type="match status" value="2"/>
</dbReference>
<evidence type="ECO:0000256" key="6">
    <source>
        <dbReference type="PROSITE-ProRule" id="PRU01026"/>
    </source>
</evidence>
<name>A0A835E567_9POAL</name>
<dbReference type="PANTHER" id="PTHR11727">
    <property type="entry name" value="DIMETHYLADENOSINE TRANSFERASE"/>
    <property type="match status" value="1"/>
</dbReference>
<evidence type="ECO:0000256" key="3">
    <source>
        <dbReference type="ARBA" id="ARBA00022679"/>
    </source>
</evidence>
<feature type="binding site" evidence="6">
    <location>
        <position position="104"/>
    </location>
    <ligand>
        <name>S-adenosyl-L-methionine</name>
        <dbReference type="ChEBI" id="CHEBI:59789"/>
    </ligand>
</feature>
<dbReference type="Proteomes" id="UP000636709">
    <property type="component" value="Unassembled WGS sequence"/>
</dbReference>
<keyword evidence="4 6" id="KW-0949">S-adenosyl-L-methionine</keyword>
<feature type="compositionally biased region" description="Low complexity" evidence="8">
    <location>
        <begin position="431"/>
        <end position="440"/>
    </location>
</feature>
<dbReference type="Gene3D" id="1.10.8.480">
    <property type="match status" value="2"/>
</dbReference>
<dbReference type="SUPFAM" id="SSF53335">
    <property type="entry name" value="S-adenosyl-L-methionine-dependent methyltransferases"/>
    <property type="match status" value="2"/>
</dbReference>
<dbReference type="GO" id="GO:0005739">
    <property type="term" value="C:mitochondrion"/>
    <property type="evidence" value="ECO:0007669"/>
    <property type="project" value="TreeGrafter"/>
</dbReference>
<feature type="binding site" evidence="6">
    <location>
        <position position="592"/>
    </location>
    <ligand>
        <name>S-adenosyl-L-methionine</name>
        <dbReference type="ChEBI" id="CHEBI:59789"/>
    </ligand>
</feature>
<dbReference type="FunFam" id="3.40.50.150:FF:000081">
    <property type="entry name" value="rRNA adenine N(6)-methyltransferase"/>
    <property type="match status" value="1"/>
</dbReference>
<evidence type="ECO:0000256" key="7">
    <source>
        <dbReference type="RuleBase" id="RU362106"/>
    </source>
</evidence>
<evidence type="ECO:0000256" key="2">
    <source>
        <dbReference type="ARBA" id="ARBA00022603"/>
    </source>
</evidence>
<dbReference type="PANTHER" id="PTHR11727:SF12">
    <property type="entry name" value="RIBOSOMAL RNA SMALL SUBUNIT METHYLTRANSFERASE, MITOCHONDRIAL"/>
    <property type="match status" value="1"/>
</dbReference>
<dbReference type="InterPro" id="IPR020596">
    <property type="entry name" value="rRNA_Ade_Mease_Trfase_CS"/>
</dbReference>
<gene>
    <name evidence="10" type="ORF">HU200_051338</name>
</gene>
<keyword evidence="11" id="KW-1185">Reference proteome</keyword>
<feature type="binding site" evidence="6">
    <location>
        <position position="151"/>
    </location>
    <ligand>
        <name>S-adenosyl-L-methionine</name>
        <dbReference type="ChEBI" id="CHEBI:59789"/>
    </ligand>
</feature>
<feature type="domain" description="Ribosomal RNA adenine methylase transferase N-terminal" evidence="9">
    <location>
        <begin position="109"/>
        <end position="264"/>
    </location>
</feature>
<dbReference type="InterPro" id="IPR011530">
    <property type="entry name" value="rRNA_adenine_dimethylase"/>
</dbReference>
<feature type="compositionally biased region" description="Acidic residues" evidence="8">
    <location>
        <begin position="351"/>
        <end position="364"/>
    </location>
</feature>
<feature type="binding site" evidence="6">
    <location>
        <position position="564"/>
    </location>
    <ligand>
        <name>S-adenosyl-L-methionine</name>
        <dbReference type="ChEBI" id="CHEBI:59789"/>
    </ligand>
</feature>
<feature type="binding site" evidence="6">
    <location>
        <position position="129"/>
    </location>
    <ligand>
        <name>S-adenosyl-L-methionine</name>
        <dbReference type="ChEBI" id="CHEBI:59789"/>
    </ligand>
</feature>
<feature type="region of interest" description="Disordered" evidence="8">
    <location>
        <begin position="328"/>
        <end position="364"/>
    </location>
</feature>
<evidence type="ECO:0000256" key="4">
    <source>
        <dbReference type="ARBA" id="ARBA00022691"/>
    </source>
</evidence>
<keyword evidence="1 7" id="KW-0698">rRNA processing</keyword>
<sequence length="854" mass="92205">MRAEPSTVIRRTSDEGNGDMANSRLASIWNIRLHHTRPNLSTRFVEKRGGGPKKPGLTDMSCAASSRRAVRRLCSSSSASSSSEAWPRDGPFLRLQKQRGQHLLTNPHILDDIVRRAAIRPGDAVLEVGPGTGNLTARLLASPAARVAAVEIDPRMASAVTTGDAMKVEFPEFDVCVSNIPYAISSPLTAKLLFGAHRFRTATLLVQREFARRLVGAPGHGERNHLATNARLVADVAVLMDVSKREFVPVPGVDSSLVEIRMKEARPTEVEPGIGLDEWLEFTRVCFRQHKLQQQQWKKQKKAKPEKTLGTIFKQKEMAMELLRLSRRGDAEERGSNASSGGHTALHGDNGGEEDEEEDCCEESTDGFSEEEVVAFKERIAGALQSARLDKERPSRLSNDDLLRLLRQFIKRGVCVAVHECITSRTPDARANPPGAAQNGGPQGAGETCHSRFAAAEQTTNQTARAICVLWARTAVRQASFFYSTSPEVGAGAAAAAASEAWDGRFRLHKPRGQHLLTNPRVLDAIARHAGISPGDAVLEVGPGTGNLTARLLASPASRVAAVEIDPRMVEAVTARAAALGLAGKLTVIAGDAVEVEFPEFDVCVANIPYGISSPLIAKLLFGAYRFRTATLLVQKEFARRLVATPGDGEYNRLAANVRLVADVRLLMDVSKRDFVPMPRVDSSLVEIRPRGIAPGVDLGEWLAFTRVCFGQKNKTLGAIFKQKRLVTELFSRSQRAEEHDGGAGCISLGALDDDCDEDGCGKGDGGSDKALGCSEEDVAAFKERIAGALDSTELASKRPSKLSNDELMRAGCGSDRAPPCVPLCGQWPPSRAEEVCVDVIVDATSVISHRPPS</sequence>
<reference evidence="10" key="1">
    <citation type="submission" date="2020-07" db="EMBL/GenBank/DDBJ databases">
        <title>Genome sequence and genetic diversity analysis of an under-domesticated orphan crop, white fonio (Digitaria exilis).</title>
        <authorList>
            <person name="Bennetzen J.L."/>
            <person name="Chen S."/>
            <person name="Ma X."/>
            <person name="Wang X."/>
            <person name="Yssel A.E.J."/>
            <person name="Chaluvadi S.R."/>
            <person name="Johnson M."/>
            <person name="Gangashetty P."/>
            <person name="Hamidou F."/>
            <person name="Sanogo M.D."/>
            <person name="Zwaenepoel A."/>
            <person name="Wallace J."/>
            <person name="Van De Peer Y."/>
            <person name="Van Deynze A."/>
        </authorList>
    </citation>
    <scope>NUCLEOTIDE SEQUENCE</scope>
    <source>
        <tissue evidence="10">Leaves</tissue>
    </source>
</reference>
<keyword evidence="2 6" id="KW-0489">Methyltransferase</keyword>
<accession>A0A835E567</accession>
<dbReference type="PROSITE" id="PS51689">
    <property type="entry name" value="SAM_RNA_A_N6_MT"/>
    <property type="match status" value="2"/>
</dbReference>
<dbReference type="GO" id="GO:0000179">
    <property type="term" value="F:rRNA (adenine-N6,N6-)-dimethyltransferase activity"/>
    <property type="evidence" value="ECO:0007669"/>
    <property type="project" value="UniProtKB-UniRule"/>
</dbReference>
<dbReference type="GO" id="GO:0003723">
    <property type="term" value="F:RNA binding"/>
    <property type="evidence" value="ECO:0007669"/>
    <property type="project" value="UniProtKB-UniRule"/>
</dbReference>
<feature type="region of interest" description="Disordered" evidence="8">
    <location>
        <begin position="426"/>
        <end position="448"/>
    </location>
</feature>
<feature type="binding site" evidence="6">
    <location>
        <position position="607"/>
    </location>
    <ligand>
        <name>S-adenosyl-L-methionine</name>
        <dbReference type="ChEBI" id="CHEBI:59789"/>
    </ligand>
</feature>
<feature type="binding site" evidence="6">
    <location>
        <position position="164"/>
    </location>
    <ligand>
        <name>S-adenosyl-L-methionine</name>
        <dbReference type="ChEBI" id="CHEBI:59789"/>
    </ligand>
</feature>
<feature type="binding site" evidence="6">
    <location>
        <position position="102"/>
    </location>
    <ligand>
        <name>S-adenosyl-L-methionine</name>
        <dbReference type="ChEBI" id="CHEBI:59789"/>
    </ligand>
</feature>
<keyword evidence="5 6" id="KW-0694">RNA-binding</keyword>
<dbReference type="EMBL" id="JACEFO010002270">
    <property type="protein sequence ID" value="KAF8669534.1"/>
    <property type="molecule type" value="Genomic_DNA"/>
</dbReference>
<comment type="caution">
    <text evidence="10">The sequence shown here is derived from an EMBL/GenBank/DDBJ whole genome shotgun (WGS) entry which is preliminary data.</text>
</comment>
<feature type="region of interest" description="Disordered" evidence="8">
    <location>
        <begin position="43"/>
        <end position="62"/>
    </location>
</feature>
<feature type="binding site" evidence="6">
    <location>
        <position position="179"/>
    </location>
    <ligand>
        <name>S-adenosyl-L-methionine</name>
        <dbReference type="ChEBI" id="CHEBI:59789"/>
    </ligand>
</feature>
<feature type="domain" description="Ribosomal RNA adenine methylase transferase N-terminal" evidence="9">
    <location>
        <begin position="522"/>
        <end position="692"/>
    </location>
</feature>
<evidence type="ECO:0000259" key="9">
    <source>
        <dbReference type="SMART" id="SM00650"/>
    </source>
</evidence>
<feature type="binding site" evidence="6">
    <location>
        <position position="517"/>
    </location>
    <ligand>
        <name>S-adenosyl-L-methionine</name>
        <dbReference type="ChEBI" id="CHEBI:59789"/>
    </ligand>
</feature>
<protein>
    <recommendedName>
        <fullName evidence="7">rRNA adenine N(6)-methyltransferase</fullName>
        <ecNumber evidence="7">2.1.1.-</ecNumber>
    </recommendedName>
</protein>
<dbReference type="Gene3D" id="3.40.50.150">
    <property type="entry name" value="Vaccinia Virus protein VP39"/>
    <property type="match status" value="2"/>
</dbReference>
<feature type="binding site" evidence="6">
    <location>
        <position position="542"/>
    </location>
    <ligand>
        <name>S-adenosyl-L-methionine</name>
        <dbReference type="ChEBI" id="CHEBI:59789"/>
    </ligand>
</feature>
<dbReference type="NCBIfam" id="TIGR00755">
    <property type="entry name" value="ksgA"/>
    <property type="match status" value="1"/>
</dbReference>
<dbReference type="CDD" id="cd02440">
    <property type="entry name" value="AdoMet_MTases"/>
    <property type="match status" value="2"/>
</dbReference>
<dbReference type="OrthoDB" id="74991at2759"/>